<dbReference type="GO" id="GO:0016020">
    <property type="term" value="C:membrane"/>
    <property type="evidence" value="ECO:0007669"/>
    <property type="project" value="UniProtKB-SubCell"/>
</dbReference>
<feature type="transmembrane region" description="Helical" evidence="6">
    <location>
        <begin position="440"/>
        <end position="456"/>
    </location>
</feature>
<evidence type="ECO:0000256" key="1">
    <source>
        <dbReference type="ARBA" id="ARBA00004141"/>
    </source>
</evidence>
<name>A0A2H0BE79_9BACT</name>
<evidence type="ECO:0000256" key="6">
    <source>
        <dbReference type="SAM" id="Phobius"/>
    </source>
</evidence>
<protein>
    <recommendedName>
        <fullName evidence="7">O-antigen ligase-related domain-containing protein</fullName>
    </recommendedName>
</protein>
<feature type="transmembrane region" description="Helical" evidence="6">
    <location>
        <begin position="75"/>
        <end position="96"/>
    </location>
</feature>
<feature type="transmembrane region" description="Helical" evidence="6">
    <location>
        <begin position="251"/>
        <end position="268"/>
    </location>
</feature>
<dbReference type="AlphaFoldDB" id="A0A2H0BE79"/>
<comment type="subcellular location">
    <subcellularLocation>
        <location evidence="1">Membrane</location>
        <topology evidence="1">Multi-pass membrane protein</topology>
    </subcellularLocation>
</comment>
<evidence type="ECO:0000259" key="7">
    <source>
        <dbReference type="Pfam" id="PF04932"/>
    </source>
</evidence>
<dbReference type="EMBL" id="PCST01000006">
    <property type="protein sequence ID" value="PIP55966.1"/>
    <property type="molecule type" value="Genomic_DNA"/>
</dbReference>
<accession>A0A2H0BE79</accession>
<sequence>MLEIQYMNKNTFKWVIFTGLFLVPFIPFLVSSSFFFPFITTKAFAWRIIVEVIFAAWILLALVDVDYRPKRSFIFYSIFGFLVVIGLADLLGVAPVKSFWSNFERMEGFISLLHLWAFFLVIGSVFREIDWKRWWNISLAASALMVTYSVLQIIGVITINQGGVRVDGTLGNAIYLAVYMLFHIFIAILFMWREWKNIGLRYVYGSLILLQVFILYYTATRGAILGLIGGLFVVAVLNIRNKEAAIVRKGSIALLCFLLILIGGFFSIRNTAFVENSPVLSRFSSLTTEELKTQGRYFVWPMALEGVKERPLLGWGQENFNYVFNKHYVPEMYHLEPWFDRAHNIFLDWMVVGGILGLLAYLFLYVALLYSIWRKDINFSHTEKSIITGLIAAYFFHNFFVFDHLISYILFFSLLAYIYNRTGGGVLWMGSVSEDKVRRIALPAVAIFLVISLYFVNIKPIITNVFIIEAIKSIQTPGETGKALEHFQKAYNSSRLGQPEVVERVTASAVTIFQSDISMEEKNAFFDFAKDIIVAETRNSKDDARYELLAGSFLSTVGVLDEALVHLERAKELMPGKQTIYLEIANVYLNSGEKQKAIDVLRHVAEISPGHKEQMEEYIRKIESE</sequence>
<dbReference type="Pfam" id="PF04932">
    <property type="entry name" value="Wzy_C"/>
    <property type="match status" value="1"/>
</dbReference>
<dbReference type="PROSITE" id="PS50005">
    <property type="entry name" value="TPR"/>
    <property type="match status" value="1"/>
</dbReference>
<feature type="transmembrane region" description="Helical" evidence="6">
    <location>
        <begin position="385"/>
        <end position="402"/>
    </location>
</feature>
<keyword evidence="5" id="KW-0802">TPR repeat</keyword>
<keyword evidence="3 6" id="KW-1133">Transmembrane helix</keyword>
<feature type="transmembrane region" description="Helical" evidence="6">
    <location>
        <begin position="108"/>
        <end position="126"/>
    </location>
</feature>
<organism evidence="8 9">
    <name type="scientific">Candidatus Zambryskibacteria bacterium CG22_combo_CG10-13_8_21_14_all_42_17</name>
    <dbReference type="NCBI Taxonomy" id="1975118"/>
    <lineage>
        <taxon>Bacteria</taxon>
        <taxon>Candidatus Zambryskiibacteriota</taxon>
    </lineage>
</organism>
<gene>
    <name evidence="8" type="ORF">COX06_00340</name>
</gene>
<evidence type="ECO:0000256" key="4">
    <source>
        <dbReference type="ARBA" id="ARBA00023136"/>
    </source>
</evidence>
<feature type="transmembrane region" description="Helical" evidence="6">
    <location>
        <begin position="44"/>
        <end position="63"/>
    </location>
</feature>
<dbReference type="InterPro" id="IPR051533">
    <property type="entry name" value="WaaL-like"/>
</dbReference>
<evidence type="ECO:0000256" key="3">
    <source>
        <dbReference type="ARBA" id="ARBA00022989"/>
    </source>
</evidence>
<dbReference type="PANTHER" id="PTHR37422">
    <property type="entry name" value="TEICHURONIC ACID BIOSYNTHESIS PROTEIN TUAE"/>
    <property type="match status" value="1"/>
</dbReference>
<comment type="caution">
    <text evidence="8">The sequence shown here is derived from an EMBL/GenBank/DDBJ whole genome shotgun (WGS) entry which is preliminary data.</text>
</comment>
<proteinExistence type="predicted"/>
<feature type="transmembrane region" description="Helical" evidence="6">
    <location>
        <begin position="349"/>
        <end position="373"/>
    </location>
</feature>
<feature type="repeat" description="TPR" evidence="5">
    <location>
        <begin position="578"/>
        <end position="611"/>
    </location>
</feature>
<feature type="transmembrane region" description="Helical" evidence="6">
    <location>
        <begin position="408"/>
        <end position="428"/>
    </location>
</feature>
<reference evidence="8 9" key="1">
    <citation type="submission" date="2017-09" db="EMBL/GenBank/DDBJ databases">
        <title>Depth-based differentiation of microbial function through sediment-hosted aquifers and enrichment of novel symbionts in the deep terrestrial subsurface.</title>
        <authorList>
            <person name="Probst A.J."/>
            <person name="Ladd B."/>
            <person name="Jarett J.K."/>
            <person name="Geller-Mcgrath D.E."/>
            <person name="Sieber C.M."/>
            <person name="Emerson J.B."/>
            <person name="Anantharaman K."/>
            <person name="Thomas B.C."/>
            <person name="Malmstrom R."/>
            <person name="Stieglmeier M."/>
            <person name="Klingl A."/>
            <person name="Woyke T."/>
            <person name="Ryan C.M."/>
            <person name="Banfield J.F."/>
        </authorList>
    </citation>
    <scope>NUCLEOTIDE SEQUENCE [LARGE SCALE GENOMIC DNA]</scope>
    <source>
        <strain evidence="8">CG22_combo_CG10-13_8_21_14_all_42_17</strain>
    </source>
</reference>
<feature type="domain" description="O-antigen ligase-related" evidence="7">
    <location>
        <begin position="208"/>
        <end position="362"/>
    </location>
</feature>
<keyword evidence="4 6" id="KW-0472">Membrane</keyword>
<dbReference type="SUPFAM" id="SSF48452">
    <property type="entry name" value="TPR-like"/>
    <property type="match status" value="1"/>
</dbReference>
<feature type="transmembrane region" description="Helical" evidence="6">
    <location>
        <begin position="223"/>
        <end position="239"/>
    </location>
</feature>
<evidence type="ECO:0000256" key="5">
    <source>
        <dbReference type="PROSITE-ProRule" id="PRU00339"/>
    </source>
</evidence>
<feature type="transmembrane region" description="Helical" evidence="6">
    <location>
        <begin position="12"/>
        <end position="38"/>
    </location>
</feature>
<feature type="transmembrane region" description="Helical" evidence="6">
    <location>
        <begin position="173"/>
        <end position="192"/>
    </location>
</feature>
<dbReference type="Proteomes" id="UP000229794">
    <property type="component" value="Unassembled WGS sequence"/>
</dbReference>
<evidence type="ECO:0000313" key="9">
    <source>
        <dbReference type="Proteomes" id="UP000229794"/>
    </source>
</evidence>
<dbReference type="InterPro" id="IPR019734">
    <property type="entry name" value="TPR_rpt"/>
</dbReference>
<keyword evidence="2 6" id="KW-0812">Transmembrane</keyword>
<dbReference type="InterPro" id="IPR007016">
    <property type="entry name" value="O-antigen_ligase-rel_domated"/>
</dbReference>
<dbReference type="InterPro" id="IPR011990">
    <property type="entry name" value="TPR-like_helical_dom_sf"/>
</dbReference>
<dbReference type="Gene3D" id="1.25.40.10">
    <property type="entry name" value="Tetratricopeptide repeat domain"/>
    <property type="match status" value="1"/>
</dbReference>
<feature type="transmembrane region" description="Helical" evidence="6">
    <location>
        <begin position="138"/>
        <end position="161"/>
    </location>
</feature>
<feature type="transmembrane region" description="Helical" evidence="6">
    <location>
        <begin position="199"/>
        <end position="217"/>
    </location>
</feature>
<evidence type="ECO:0000256" key="2">
    <source>
        <dbReference type="ARBA" id="ARBA00022692"/>
    </source>
</evidence>
<dbReference type="PANTHER" id="PTHR37422:SF13">
    <property type="entry name" value="LIPOPOLYSACCHARIDE BIOSYNTHESIS PROTEIN PA4999-RELATED"/>
    <property type="match status" value="1"/>
</dbReference>
<evidence type="ECO:0000313" key="8">
    <source>
        <dbReference type="EMBL" id="PIP55966.1"/>
    </source>
</evidence>